<evidence type="ECO:0000313" key="3">
    <source>
        <dbReference type="Proteomes" id="UP001341840"/>
    </source>
</evidence>
<evidence type="ECO:0000256" key="1">
    <source>
        <dbReference type="SAM" id="MobiDB-lite"/>
    </source>
</evidence>
<feature type="region of interest" description="Disordered" evidence="1">
    <location>
        <begin position="73"/>
        <end position="145"/>
    </location>
</feature>
<sequence>MVDPSAGGAFMNKTPEEAWELIESMADNNQHFKVRATSAAKGVFEVTPSESIILAKSLVDIAAMLKEIKEGQAATSKPLTQHANTSQQHPTTSMKTSNLHPTTDSVTHSLKGGVIISKTDGPHLNNRNKPSSANHAPHTRQTKDTNHLILDKPTLHQMFLHPIMKKLSVPINKKVGR</sequence>
<gene>
    <name evidence="2" type="ORF">PIB30_089552</name>
</gene>
<evidence type="ECO:0000313" key="2">
    <source>
        <dbReference type="EMBL" id="MED6200876.1"/>
    </source>
</evidence>
<protein>
    <submittedName>
        <fullName evidence="2">Uncharacterized protein</fullName>
    </submittedName>
</protein>
<dbReference type="Proteomes" id="UP001341840">
    <property type="component" value="Unassembled WGS sequence"/>
</dbReference>
<name>A0ABU6XUA1_9FABA</name>
<accession>A0ABU6XUA1</accession>
<dbReference type="EMBL" id="JASCZI010213129">
    <property type="protein sequence ID" value="MED6200876.1"/>
    <property type="molecule type" value="Genomic_DNA"/>
</dbReference>
<feature type="compositionally biased region" description="Polar residues" evidence="1">
    <location>
        <begin position="73"/>
        <end position="108"/>
    </location>
</feature>
<proteinExistence type="predicted"/>
<feature type="compositionally biased region" description="Polar residues" evidence="1">
    <location>
        <begin position="125"/>
        <end position="134"/>
    </location>
</feature>
<organism evidence="2 3">
    <name type="scientific">Stylosanthes scabra</name>
    <dbReference type="NCBI Taxonomy" id="79078"/>
    <lineage>
        <taxon>Eukaryota</taxon>
        <taxon>Viridiplantae</taxon>
        <taxon>Streptophyta</taxon>
        <taxon>Embryophyta</taxon>
        <taxon>Tracheophyta</taxon>
        <taxon>Spermatophyta</taxon>
        <taxon>Magnoliopsida</taxon>
        <taxon>eudicotyledons</taxon>
        <taxon>Gunneridae</taxon>
        <taxon>Pentapetalae</taxon>
        <taxon>rosids</taxon>
        <taxon>fabids</taxon>
        <taxon>Fabales</taxon>
        <taxon>Fabaceae</taxon>
        <taxon>Papilionoideae</taxon>
        <taxon>50 kb inversion clade</taxon>
        <taxon>dalbergioids sensu lato</taxon>
        <taxon>Dalbergieae</taxon>
        <taxon>Pterocarpus clade</taxon>
        <taxon>Stylosanthes</taxon>
    </lineage>
</organism>
<keyword evidence="3" id="KW-1185">Reference proteome</keyword>
<reference evidence="2 3" key="1">
    <citation type="journal article" date="2023" name="Plants (Basel)">
        <title>Bridging the Gap: Combining Genomics and Transcriptomics Approaches to Understand Stylosanthes scabra, an Orphan Legume from the Brazilian Caatinga.</title>
        <authorList>
            <person name="Ferreira-Neto J.R.C."/>
            <person name="da Silva M.D."/>
            <person name="Binneck E."/>
            <person name="de Melo N.F."/>
            <person name="da Silva R.H."/>
            <person name="de Melo A.L.T.M."/>
            <person name="Pandolfi V."/>
            <person name="Bustamante F.O."/>
            <person name="Brasileiro-Vidal A.C."/>
            <person name="Benko-Iseppon A.M."/>
        </authorList>
    </citation>
    <scope>NUCLEOTIDE SEQUENCE [LARGE SCALE GENOMIC DNA]</scope>
    <source>
        <tissue evidence="2">Leaves</tissue>
    </source>
</reference>
<comment type="caution">
    <text evidence="2">The sequence shown here is derived from an EMBL/GenBank/DDBJ whole genome shotgun (WGS) entry which is preliminary data.</text>
</comment>